<feature type="chain" id="PRO_5004250686" description="Carbohydrate binding domain-containing protein" evidence="1">
    <location>
        <begin position="19"/>
        <end position="128"/>
    </location>
</feature>
<dbReference type="RefSeq" id="XP_647553.1">
    <property type="nucleotide sequence ID" value="XM_642461.1"/>
</dbReference>
<evidence type="ECO:0000259" key="2">
    <source>
        <dbReference type="SMART" id="SM01063"/>
    </source>
</evidence>
<sequence length="128" mass="14496">MKVSIVCVILLFIAIVSSKTEKLNKFENCIITQKAIGNWEQDGQIITQYSINIFNNSPKIIKSIIISTDYTFCLRDIDSIWNIKLSPNGELTLPSGTNSIDSYSSHIFYFIVFGIEKVNLTMKSITYS</sequence>
<dbReference type="GO" id="GO:0030246">
    <property type="term" value="F:carbohydrate binding"/>
    <property type="evidence" value="ECO:0007669"/>
    <property type="project" value="InterPro"/>
</dbReference>
<dbReference type="Proteomes" id="UP000002195">
    <property type="component" value="Unassembled WGS sequence"/>
</dbReference>
<dbReference type="AlphaFoldDB" id="Q55FI0"/>
<dbReference type="GO" id="GO:0005201">
    <property type="term" value="F:extracellular matrix structural constituent"/>
    <property type="evidence" value="ECO:0000318"/>
    <property type="project" value="GO_Central"/>
</dbReference>
<proteinExistence type="predicted"/>
<dbReference type="InterPro" id="IPR019028">
    <property type="entry name" value="CBM_49"/>
</dbReference>
<feature type="signal peptide" evidence="1">
    <location>
        <begin position="1"/>
        <end position="18"/>
    </location>
</feature>
<dbReference type="SMART" id="SM01063">
    <property type="entry name" value="CBM49"/>
    <property type="match status" value="1"/>
</dbReference>
<dbReference type="HOGENOM" id="CLU_2019523_0_0_1"/>
<dbReference type="VEuPathDB" id="AmoebaDB:DDB_G0268106"/>
<dbReference type="KEGG" id="ddi:DDB_G0268106"/>
<dbReference type="PaxDb" id="44689-DDB0189778"/>
<reference evidence="3 4" key="1">
    <citation type="journal article" date="2005" name="Nature">
        <title>The genome of the social amoeba Dictyostelium discoideum.</title>
        <authorList>
            <consortium name="The Dictyostelium discoideum Sequencing Consortium"/>
            <person name="Eichinger L."/>
            <person name="Pachebat J.A."/>
            <person name="Glockner G."/>
            <person name="Rajandream M.A."/>
            <person name="Sucgang R."/>
            <person name="Berriman M."/>
            <person name="Song J."/>
            <person name="Olsen R."/>
            <person name="Szafranski K."/>
            <person name="Xu Q."/>
            <person name="Tunggal B."/>
            <person name="Kummerfeld S."/>
            <person name="Madera M."/>
            <person name="Konfortov B.A."/>
            <person name="Rivero F."/>
            <person name="Bankier A.T."/>
            <person name="Lehmann R."/>
            <person name="Hamlin N."/>
            <person name="Davies R."/>
            <person name="Gaudet P."/>
            <person name="Fey P."/>
            <person name="Pilcher K."/>
            <person name="Chen G."/>
            <person name="Saunders D."/>
            <person name="Sodergren E."/>
            <person name="Davis P."/>
            <person name="Kerhornou A."/>
            <person name="Nie X."/>
            <person name="Hall N."/>
            <person name="Anjard C."/>
            <person name="Hemphill L."/>
            <person name="Bason N."/>
            <person name="Farbrother P."/>
            <person name="Desany B."/>
            <person name="Just E."/>
            <person name="Morio T."/>
            <person name="Rost R."/>
            <person name="Churcher C."/>
            <person name="Cooper J."/>
            <person name="Haydock S."/>
            <person name="van Driessche N."/>
            <person name="Cronin A."/>
            <person name="Goodhead I."/>
            <person name="Muzny D."/>
            <person name="Mourier T."/>
            <person name="Pain A."/>
            <person name="Lu M."/>
            <person name="Harper D."/>
            <person name="Lindsay R."/>
            <person name="Hauser H."/>
            <person name="James K."/>
            <person name="Quiles M."/>
            <person name="Madan Babu M."/>
            <person name="Saito T."/>
            <person name="Buchrieser C."/>
            <person name="Wardroper A."/>
            <person name="Felder M."/>
            <person name="Thangavelu M."/>
            <person name="Johnson D."/>
            <person name="Knights A."/>
            <person name="Loulseged H."/>
            <person name="Mungall K."/>
            <person name="Oliver K."/>
            <person name="Price C."/>
            <person name="Quail M.A."/>
            <person name="Urushihara H."/>
            <person name="Hernandez J."/>
            <person name="Rabbinowitsch E."/>
            <person name="Steffen D."/>
            <person name="Sanders M."/>
            <person name="Ma J."/>
            <person name="Kohara Y."/>
            <person name="Sharp S."/>
            <person name="Simmonds M."/>
            <person name="Spiegler S."/>
            <person name="Tivey A."/>
            <person name="Sugano S."/>
            <person name="White B."/>
            <person name="Walker D."/>
            <person name="Woodward J."/>
            <person name="Winckler T."/>
            <person name="Tanaka Y."/>
            <person name="Shaulsky G."/>
            <person name="Schleicher M."/>
            <person name="Weinstock G."/>
            <person name="Rosenthal A."/>
            <person name="Cox E.C."/>
            <person name="Chisholm R.L."/>
            <person name="Gibbs R."/>
            <person name="Loomis W.F."/>
            <person name="Platzer M."/>
            <person name="Kay R.R."/>
            <person name="Williams J."/>
            <person name="Dear P.H."/>
            <person name="Noegel A.A."/>
            <person name="Barrell B."/>
            <person name="Kuspa A."/>
        </authorList>
    </citation>
    <scope>NUCLEOTIDE SEQUENCE [LARGE SCALE GENOMIC DNA]</scope>
    <source>
        <strain evidence="3 4">AX4</strain>
    </source>
</reference>
<evidence type="ECO:0000313" key="4">
    <source>
        <dbReference type="Proteomes" id="UP000002195"/>
    </source>
</evidence>
<name>Q55FI0_DICDI</name>
<dbReference type="InterPro" id="IPR052879">
    <property type="entry name" value="Dd_Spore_Germination_Stalk"/>
</dbReference>
<dbReference type="GeneID" id="8616361"/>
<dbReference type="dictyBase" id="DDB_G0268106"/>
<gene>
    <name evidence="3" type="ORF">DDB_G0268106</name>
</gene>
<keyword evidence="4" id="KW-1185">Reference proteome</keyword>
<evidence type="ECO:0000256" key="1">
    <source>
        <dbReference type="SAM" id="SignalP"/>
    </source>
</evidence>
<dbReference type="GO" id="GO:0030198">
    <property type="term" value="P:extracellular matrix organization"/>
    <property type="evidence" value="ECO:0000318"/>
    <property type="project" value="GO_Central"/>
</dbReference>
<dbReference type="FunCoup" id="Q55FI0">
    <property type="interactions" value="46"/>
</dbReference>
<dbReference type="InParanoid" id="Q55FI0"/>
<keyword evidence="1" id="KW-0732">Signal</keyword>
<accession>Q55FI0</accession>
<organism evidence="3 4">
    <name type="scientific">Dictyostelium discoideum</name>
    <name type="common">Social amoeba</name>
    <dbReference type="NCBI Taxonomy" id="44689"/>
    <lineage>
        <taxon>Eukaryota</taxon>
        <taxon>Amoebozoa</taxon>
        <taxon>Evosea</taxon>
        <taxon>Eumycetozoa</taxon>
        <taxon>Dictyostelia</taxon>
        <taxon>Dictyosteliales</taxon>
        <taxon>Dictyosteliaceae</taxon>
        <taxon>Dictyostelium</taxon>
    </lineage>
</organism>
<protein>
    <recommendedName>
        <fullName evidence="2">Carbohydrate binding domain-containing protein</fullName>
    </recommendedName>
</protein>
<evidence type="ECO:0000313" key="3">
    <source>
        <dbReference type="EMBL" id="EAL73506.1"/>
    </source>
</evidence>
<dbReference type="EMBL" id="AAFI02000003">
    <property type="protein sequence ID" value="EAL73506.1"/>
    <property type="molecule type" value="Genomic_DNA"/>
</dbReference>
<dbReference type="GO" id="GO:0031012">
    <property type="term" value="C:extracellular matrix"/>
    <property type="evidence" value="ECO:0000318"/>
    <property type="project" value="GO_Central"/>
</dbReference>
<dbReference type="PhylomeDB" id="Q55FI0"/>
<comment type="caution">
    <text evidence="3">The sequence shown here is derived from an EMBL/GenBank/DDBJ whole genome shotgun (WGS) entry which is preliminary data.</text>
</comment>
<feature type="domain" description="Carbohydrate binding" evidence="2">
    <location>
        <begin position="29"/>
        <end position="113"/>
    </location>
</feature>
<dbReference type="PANTHER" id="PTHR33239">
    <property type="entry name" value="CELLULOSE-BINDING DOMAIN-CONTAINING PROTEIN-RELATED"/>
    <property type="match status" value="1"/>
</dbReference>
<dbReference type="PANTHER" id="PTHR33239:SF14">
    <property type="entry name" value="CARBOHYDRATE BINDING DOMAIN-CONTAINING PROTEIN"/>
    <property type="match status" value="1"/>
</dbReference>
<dbReference type="Pfam" id="PF09478">
    <property type="entry name" value="CBM49"/>
    <property type="match status" value="1"/>
</dbReference>